<dbReference type="GO" id="GO:0030003">
    <property type="term" value="P:intracellular monoatomic cation homeostasis"/>
    <property type="evidence" value="ECO:0007669"/>
    <property type="project" value="TreeGrafter"/>
</dbReference>
<feature type="region of interest" description="Disordered" evidence="2">
    <location>
        <begin position="1"/>
        <end position="20"/>
    </location>
</feature>
<dbReference type="PANTHER" id="PTHR14009">
    <property type="entry name" value="LEUCINE ZIPPER-EF-HAND CONTAINING TRANSMEMBRANE PROTEIN"/>
    <property type="match status" value="1"/>
</dbReference>
<name>A0A811R301_9POAL</name>
<evidence type="ECO:0000256" key="1">
    <source>
        <dbReference type="SAM" id="Coils"/>
    </source>
</evidence>
<keyword evidence="1" id="KW-0175">Coiled coil</keyword>
<dbReference type="Proteomes" id="UP000604825">
    <property type="component" value="Unassembled WGS sequence"/>
</dbReference>
<sequence length="1028" mass="114458">MATAVASQPRHLPIGAGGEPRCTASTSKVHTLEKVYGFRFVCRSIVDVKSYKFHSRISKRKCYLRNSPSECDRTIHSARWLEFRRHKGLFQRTRRMVHIIPLASDDDGNHVSVNGAPQVGSTSNIDEIRLKLNKALQSEDISNGLVQSVHDAARSIELAFIEHSKSSKSSWFPKTWLGVENNAWIKSLSYQAAVDSLLQAVIDVSSRGNGRDRDINVFVQRSLSRLLTPLESVIKNELSKREPTLYEWYSSDQNPLVVRQFVNIFENDPMFNSATAIEILYNFGPRAAVPKLGNDHGLEISFWIELVQKQLLRALDREKIWSRLTTSESIEVLEKDLAIFGFFIALGRSTQGYLSSKGLTDLDDSLNGILRYLIGGSVLYYPQLSSISSYQLYVEVVCEELEWLPFYNDDVPSAKTDTEGREEVSKGEVISRVLNVCSYWMTSFIKYSSWLENPSNVKAAKFLSKGHAMLSDCMKELDISRNNMSKGCGFQEPEEELDTRTELASFDKSLESVEEALVKLENLLQELHVSSSNSGKEDLQAACSDLEMIRRLKKEAEFLEASFRAKAEYLEADAPAEEGRVNTGSRTNDTSAPQKSGSRVDNKRRPFWDFFGRSLGKKVDPALADQDGTFANVEKKDAESNDILRFEQLRRELIELEKRVQKSADEAQKEEEMVVADETTAPSPGSSVPSGQATKKENVITKSVEKVKETTTTVLQGTQLLAIDTGAAMGLLKRALIGDELTQKEKQALQRTLTDLASVVPIGILMLLPLTAVGHAAILAFIQRYVPSMIPSTYAPDRLDLLRQLEKVKEMEVAEGSSEDILEAVGSRTEQVAAQQTSPVGLHSNGDGGDSEDWEEKFFPTSPKSSMRVKMFCGCVDELESQLSKHGSLTKLYFYQRHLTTVNKICRHTISYVESLIESIMGGLEGLINILDSKDVQLLHTVFMVDCYEIEIPERRVAFTVPHTSGRSKCNGGAGQPSGQCGRVACYHQAHIASGMQACRLPSLTARSDSPVLSDSTKQQIVGVPIHG</sequence>
<reference evidence="3" key="1">
    <citation type="submission" date="2020-10" db="EMBL/GenBank/DDBJ databases">
        <authorList>
            <person name="Han B."/>
            <person name="Lu T."/>
            <person name="Zhao Q."/>
            <person name="Huang X."/>
            <person name="Zhao Y."/>
        </authorList>
    </citation>
    <scope>NUCLEOTIDE SEQUENCE</scope>
</reference>
<evidence type="ECO:0000256" key="2">
    <source>
        <dbReference type="SAM" id="MobiDB-lite"/>
    </source>
</evidence>
<protein>
    <recommendedName>
        <fullName evidence="5">LETM1-like protein</fullName>
    </recommendedName>
</protein>
<dbReference type="InterPro" id="IPR044202">
    <property type="entry name" value="LETM1/MDM38-like"/>
</dbReference>
<evidence type="ECO:0000313" key="4">
    <source>
        <dbReference type="Proteomes" id="UP000604825"/>
    </source>
</evidence>
<dbReference type="PANTHER" id="PTHR14009:SF9">
    <property type="entry name" value="LETM1-LIKE PROTEIN"/>
    <property type="match status" value="1"/>
</dbReference>
<dbReference type="EMBL" id="CAJGYO010000013">
    <property type="protein sequence ID" value="CAD6264426.1"/>
    <property type="molecule type" value="Genomic_DNA"/>
</dbReference>
<dbReference type="OrthoDB" id="275278at2759"/>
<gene>
    <name evidence="3" type="ORF">NCGR_LOCUS47731</name>
</gene>
<feature type="compositionally biased region" description="Polar residues" evidence="2">
    <location>
        <begin position="582"/>
        <end position="597"/>
    </location>
</feature>
<dbReference type="AlphaFoldDB" id="A0A811R301"/>
<accession>A0A811R301</accession>
<proteinExistence type="predicted"/>
<comment type="caution">
    <text evidence="3">The sequence shown here is derived from an EMBL/GenBank/DDBJ whole genome shotgun (WGS) entry which is preliminary data.</text>
</comment>
<feature type="region of interest" description="Disordered" evidence="2">
    <location>
        <begin position="664"/>
        <end position="695"/>
    </location>
</feature>
<keyword evidence="4" id="KW-1185">Reference proteome</keyword>
<feature type="region of interest" description="Disordered" evidence="2">
    <location>
        <begin position="575"/>
        <end position="603"/>
    </location>
</feature>
<organism evidence="3 4">
    <name type="scientific">Miscanthus lutarioriparius</name>
    <dbReference type="NCBI Taxonomy" id="422564"/>
    <lineage>
        <taxon>Eukaryota</taxon>
        <taxon>Viridiplantae</taxon>
        <taxon>Streptophyta</taxon>
        <taxon>Embryophyta</taxon>
        <taxon>Tracheophyta</taxon>
        <taxon>Spermatophyta</taxon>
        <taxon>Magnoliopsida</taxon>
        <taxon>Liliopsida</taxon>
        <taxon>Poales</taxon>
        <taxon>Poaceae</taxon>
        <taxon>PACMAD clade</taxon>
        <taxon>Panicoideae</taxon>
        <taxon>Andropogonodae</taxon>
        <taxon>Andropogoneae</taxon>
        <taxon>Saccharinae</taxon>
        <taxon>Miscanthus</taxon>
    </lineage>
</organism>
<dbReference type="GO" id="GO:0005743">
    <property type="term" value="C:mitochondrial inner membrane"/>
    <property type="evidence" value="ECO:0007669"/>
    <property type="project" value="InterPro"/>
</dbReference>
<feature type="region of interest" description="Disordered" evidence="2">
    <location>
        <begin position="833"/>
        <end position="852"/>
    </location>
</feature>
<evidence type="ECO:0008006" key="5">
    <source>
        <dbReference type="Google" id="ProtNLM"/>
    </source>
</evidence>
<feature type="coiled-coil region" evidence="1">
    <location>
        <begin position="503"/>
        <end position="530"/>
    </location>
</feature>
<feature type="compositionally biased region" description="Polar residues" evidence="2">
    <location>
        <begin position="680"/>
        <end position="693"/>
    </location>
</feature>
<evidence type="ECO:0000313" key="3">
    <source>
        <dbReference type="EMBL" id="CAD6264426.1"/>
    </source>
</evidence>